<gene>
    <name evidence="1" type="ORF">K488DRAFT_91499</name>
</gene>
<reference evidence="1" key="2">
    <citation type="journal article" date="2022" name="New Phytol.">
        <title>Evolutionary transition to the ectomycorrhizal habit in the genomes of a hyperdiverse lineage of mushroom-forming fungi.</title>
        <authorList>
            <person name="Looney B."/>
            <person name="Miyauchi S."/>
            <person name="Morin E."/>
            <person name="Drula E."/>
            <person name="Courty P.E."/>
            <person name="Kohler A."/>
            <person name="Kuo A."/>
            <person name="LaButti K."/>
            <person name="Pangilinan J."/>
            <person name="Lipzen A."/>
            <person name="Riley R."/>
            <person name="Andreopoulos W."/>
            <person name="He G."/>
            <person name="Johnson J."/>
            <person name="Nolan M."/>
            <person name="Tritt A."/>
            <person name="Barry K.W."/>
            <person name="Grigoriev I.V."/>
            <person name="Nagy L.G."/>
            <person name="Hibbett D."/>
            <person name="Henrissat B."/>
            <person name="Matheny P.B."/>
            <person name="Labbe J."/>
            <person name="Martin F.M."/>
        </authorList>
    </citation>
    <scope>NUCLEOTIDE SEQUENCE</scope>
    <source>
        <strain evidence="1">EC-137</strain>
    </source>
</reference>
<keyword evidence="2" id="KW-1185">Reference proteome</keyword>
<dbReference type="Proteomes" id="UP000814128">
    <property type="component" value="Unassembled WGS sequence"/>
</dbReference>
<dbReference type="EMBL" id="MU274053">
    <property type="protein sequence ID" value="KAI0027001.1"/>
    <property type="molecule type" value="Genomic_DNA"/>
</dbReference>
<comment type="caution">
    <text evidence="1">The sequence shown here is derived from an EMBL/GenBank/DDBJ whole genome shotgun (WGS) entry which is preliminary data.</text>
</comment>
<name>A0ACB8Q5F7_9AGAM</name>
<accession>A0ACB8Q5F7</accession>
<protein>
    <submittedName>
        <fullName evidence="1">FAD dependent oxidoreductase</fullName>
    </submittedName>
</protein>
<evidence type="ECO:0000313" key="2">
    <source>
        <dbReference type="Proteomes" id="UP000814128"/>
    </source>
</evidence>
<proteinExistence type="predicted"/>
<sequence length="530" mass="58009">MGSVISRALGILKILLDLKAKLDGIEGRLKCSPGVPVSCPTTPFWMIPPSSIADYQSPFPPHADVVIIGSGITGTALARTILDYIGKESLSVVMLEARTTCSGATGRNGGHINPPLYTDYVQLKEEFGRDMAKRIIRWRLSHLYELQRVAFEEGALEFCQIREVDCLDVYYSKEEYAKAKELLAAWREDMPEEAQKVYSVDDKEAKARLGFGDQAVGVIVAPGGAVHPYRLVTSTLSNLLKRHSDRFFFSTHTPCTDISLSSSQAYYTVHTPRGILTTPHIIHATNGWSPHLLPGLLAKAILPFRGHMSAQRPGKALAHSFTPGSRAYVFHSGNHGYDYLTQLPSGEHELMFGGGFLRNGQLSLSEVGEVNDGGIDVGIASHVAGALPIYFGLDSWGPEAEPVGDVSLLPLGRVKSLWTGVIAASVDGQPWVGRVPSQISRRKNPSSSLVPKRKVDGSRTEVLTAAPGEWMAVGFTGEGMVNAWQSGRSLAYILLGVEKEEKLEEWFPEVMLVSEQRWRKASIGRLLEKF</sequence>
<organism evidence="1 2">
    <name type="scientific">Vararia minispora EC-137</name>
    <dbReference type="NCBI Taxonomy" id="1314806"/>
    <lineage>
        <taxon>Eukaryota</taxon>
        <taxon>Fungi</taxon>
        <taxon>Dikarya</taxon>
        <taxon>Basidiomycota</taxon>
        <taxon>Agaricomycotina</taxon>
        <taxon>Agaricomycetes</taxon>
        <taxon>Russulales</taxon>
        <taxon>Lachnocladiaceae</taxon>
        <taxon>Vararia</taxon>
    </lineage>
</organism>
<reference evidence="1" key="1">
    <citation type="submission" date="2021-02" db="EMBL/GenBank/DDBJ databases">
        <authorList>
            <consortium name="DOE Joint Genome Institute"/>
            <person name="Ahrendt S."/>
            <person name="Looney B.P."/>
            <person name="Miyauchi S."/>
            <person name="Morin E."/>
            <person name="Drula E."/>
            <person name="Courty P.E."/>
            <person name="Chicoki N."/>
            <person name="Fauchery L."/>
            <person name="Kohler A."/>
            <person name="Kuo A."/>
            <person name="Labutti K."/>
            <person name="Pangilinan J."/>
            <person name="Lipzen A."/>
            <person name="Riley R."/>
            <person name="Andreopoulos W."/>
            <person name="He G."/>
            <person name="Johnson J."/>
            <person name="Barry K.W."/>
            <person name="Grigoriev I.V."/>
            <person name="Nagy L."/>
            <person name="Hibbett D."/>
            <person name="Henrissat B."/>
            <person name="Matheny P.B."/>
            <person name="Labbe J."/>
            <person name="Martin F."/>
        </authorList>
    </citation>
    <scope>NUCLEOTIDE SEQUENCE</scope>
    <source>
        <strain evidence="1">EC-137</strain>
    </source>
</reference>
<evidence type="ECO:0000313" key="1">
    <source>
        <dbReference type="EMBL" id="KAI0027001.1"/>
    </source>
</evidence>